<dbReference type="GO" id="GO:0005886">
    <property type="term" value="C:plasma membrane"/>
    <property type="evidence" value="ECO:0007669"/>
    <property type="project" value="UniProtKB-SubCell"/>
</dbReference>
<dbReference type="RefSeq" id="WP_046317570.1">
    <property type="nucleotide sequence ID" value="NZ_JBHSZT010000005.1"/>
</dbReference>
<dbReference type="HOGENOM" id="CLU_005531_0_0_9"/>
<evidence type="ECO:0000259" key="7">
    <source>
        <dbReference type="Pfam" id="PF02687"/>
    </source>
</evidence>
<keyword evidence="5 6" id="KW-0472">Membrane</keyword>
<proteinExistence type="predicted"/>
<gene>
    <name evidence="8" type="ORF">JG30_14470</name>
</gene>
<protein>
    <submittedName>
        <fullName evidence="8">ABC superfamily ATP binding cassette transporter, membrane protein</fullName>
    </submittedName>
</protein>
<keyword evidence="4 6" id="KW-1133">Transmembrane helix</keyword>
<feature type="transmembrane region" description="Helical" evidence="6">
    <location>
        <begin position="513"/>
        <end position="532"/>
    </location>
</feature>
<evidence type="ECO:0000256" key="3">
    <source>
        <dbReference type="ARBA" id="ARBA00022692"/>
    </source>
</evidence>
<feature type="domain" description="ABC3 transporter permease C-terminal" evidence="7">
    <location>
        <begin position="345"/>
        <end position="464"/>
    </location>
</feature>
<comment type="caution">
    <text evidence="8">The sequence shown here is derived from an EMBL/GenBank/DDBJ whole genome shotgun (WGS) entry which is preliminary data.</text>
</comment>
<evidence type="ECO:0000256" key="6">
    <source>
        <dbReference type="SAM" id="Phobius"/>
    </source>
</evidence>
<feature type="transmembrane region" description="Helical" evidence="6">
    <location>
        <begin position="20"/>
        <end position="37"/>
    </location>
</feature>
<dbReference type="OrthoDB" id="5137249at2"/>
<feature type="transmembrane region" description="Helical" evidence="6">
    <location>
        <begin position="791"/>
        <end position="814"/>
    </location>
</feature>
<evidence type="ECO:0000313" key="9">
    <source>
        <dbReference type="Proteomes" id="UP000033558"/>
    </source>
</evidence>
<feature type="domain" description="ABC3 transporter permease C-terminal" evidence="7">
    <location>
        <begin position="750"/>
        <end position="866"/>
    </location>
</feature>
<dbReference type="STRING" id="1218492.JG30_14470"/>
<dbReference type="PATRIC" id="fig|1218492.5.peg.1501"/>
<evidence type="ECO:0000256" key="1">
    <source>
        <dbReference type="ARBA" id="ARBA00004651"/>
    </source>
</evidence>
<name>A0A0F4LPK0_9LACO</name>
<keyword evidence="3 6" id="KW-0812">Transmembrane</keyword>
<evidence type="ECO:0000256" key="2">
    <source>
        <dbReference type="ARBA" id="ARBA00022475"/>
    </source>
</evidence>
<dbReference type="PANTHER" id="PTHR30287">
    <property type="entry name" value="MEMBRANE COMPONENT OF PREDICTED ABC SUPERFAMILY METABOLITE UPTAKE TRANSPORTER"/>
    <property type="match status" value="1"/>
</dbReference>
<comment type="subcellular location">
    <subcellularLocation>
        <location evidence="1">Cell membrane</location>
        <topology evidence="1">Multi-pass membrane protein</topology>
    </subcellularLocation>
</comment>
<feature type="transmembrane region" description="Helical" evidence="6">
    <location>
        <begin position="834"/>
        <end position="859"/>
    </location>
</feature>
<sequence>MKKSLRMNLVREFQKSGARFFSLVVLVALGVFVLIGLKVTGSDMRQTANAYYRQHKLADAVLTSNVPLTHSEQQKLRHLPAVQQVEFSTYQDAVIPATRQAIRIESQRRHLSVSRLTAGRLPQRINEIALDQAQQRHYHLGQTLRVVDNHQRTSLPNLSRHQWRIVGFITSSDYIEQNNFGATAAGSGQLKTFGVVVPQAFKNTAPLTAKINFRLQQRQSYAPQYEQRVRQDVNQLTPVVTHWAQQRQNQLQHQQRQRIQQAQALVAQQRQQMVQQTPAFGRDPTLHKAAITASRQLAHQQRQIQQRQQQVKQLRIIYQLQSRNDFNEGYSQMGEDAHRIDLLANVFPILFFSVAILVCSTTMARMAEEKRIELGTLRALGYSKFDSIKVFIIYGLLAGTLGTILGTWLGTTLLPTKIYLAYAANFTLPALQTPFSVKWTLIAGCIALACTTLPAVYTASRQLREKPATLMLPKPPAKGAQVWLEHWQWLWNRLSFNYKVTWRNLVRYKGRTLMTILGVCGCMALLITGFGIRDSVTGIVEKQYQTLIHYDVIGLYNPQASRPQQQRYRQIGQSSRAVQQQLEIHFENVWTHPPRAINNQPVSLLVPLSTRHFDKFVTLQKPTTHQPQKLTNSGAFISEKLAQLWHLKSGQSLTLRNTQGKQYRLKIAGITQMYVGHWLYLTPQYYQHVFHHSATSNGQLLQLKVHNEAAINQISWRLNRQPAAVTVVQSNAVKQVINNILNGLNNLVIIITLAASALAFVVLFTLTNINVSERIREISTIKVLGFYPREVVLYIYREVFILTLISIALGMLGGYELHHYIMQTLPPDIAMVDLTLRITNFLVSGSMTIIFSMIVMAFMAQKIKHIDMLGALKSVD</sequence>
<dbReference type="Proteomes" id="UP000033558">
    <property type="component" value="Unassembled WGS sequence"/>
</dbReference>
<feature type="transmembrane region" description="Helical" evidence="6">
    <location>
        <begin position="342"/>
        <end position="367"/>
    </location>
</feature>
<dbReference type="EMBL" id="JXJQ01000010">
    <property type="protein sequence ID" value="KJY60757.1"/>
    <property type="molecule type" value="Genomic_DNA"/>
</dbReference>
<accession>A0A0F4LPK0</accession>
<evidence type="ECO:0000256" key="4">
    <source>
        <dbReference type="ARBA" id="ARBA00022989"/>
    </source>
</evidence>
<dbReference type="InterPro" id="IPR003838">
    <property type="entry name" value="ABC3_permease_C"/>
</dbReference>
<dbReference type="PANTHER" id="PTHR30287:SF1">
    <property type="entry name" value="INNER MEMBRANE PROTEIN"/>
    <property type="match status" value="1"/>
</dbReference>
<evidence type="ECO:0000313" key="8">
    <source>
        <dbReference type="EMBL" id="KJY60757.1"/>
    </source>
</evidence>
<feature type="transmembrane region" description="Helical" evidence="6">
    <location>
        <begin position="439"/>
        <end position="457"/>
    </location>
</feature>
<feature type="transmembrane region" description="Helical" evidence="6">
    <location>
        <begin position="388"/>
        <end position="409"/>
    </location>
</feature>
<dbReference type="AlphaFoldDB" id="A0A0F4LPK0"/>
<dbReference type="InterPro" id="IPR038766">
    <property type="entry name" value="Membrane_comp_ABC_pdt"/>
</dbReference>
<evidence type="ECO:0000256" key="5">
    <source>
        <dbReference type="ARBA" id="ARBA00023136"/>
    </source>
</evidence>
<dbReference type="Pfam" id="PF02687">
    <property type="entry name" value="FtsX"/>
    <property type="match status" value="2"/>
</dbReference>
<reference evidence="8 9" key="1">
    <citation type="submission" date="2015-01" db="EMBL/GenBank/DDBJ databases">
        <title>Comparative genomics of the lactic acid bacteria isolated from the honey bee gut.</title>
        <authorList>
            <person name="Ellegaard K.M."/>
            <person name="Tamarit D."/>
            <person name="Javelind E."/>
            <person name="Olofsson T."/>
            <person name="Andersson S.G."/>
            <person name="Vasquez A."/>
        </authorList>
    </citation>
    <scope>NUCLEOTIDE SEQUENCE [LARGE SCALE GENOMIC DNA]</scope>
    <source>
        <strain evidence="8 9">Bin4</strain>
    </source>
</reference>
<feature type="transmembrane region" description="Helical" evidence="6">
    <location>
        <begin position="747"/>
        <end position="771"/>
    </location>
</feature>
<keyword evidence="9" id="KW-1185">Reference proteome</keyword>
<keyword evidence="2" id="KW-1003">Cell membrane</keyword>
<organism evidence="8 9">
    <name type="scientific">Bombilactobacillus mellifer</name>
    <dbReference type="NCBI Taxonomy" id="1218492"/>
    <lineage>
        <taxon>Bacteria</taxon>
        <taxon>Bacillati</taxon>
        <taxon>Bacillota</taxon>
        <taxon>Bacilli</taxon>
        <taxon>Lactobacillales</taxon>
        <taxon>Lactobacillaceae</taxon>
        <taxon>Bombilactobacillus</taxon>
    </lineage>
</organism>